<comment type="caution">
    <text evidence="3">The sequence shown here is derived from an EMBL/GenBank/DDBJ whole genome shotgun (WGS) entry which is preliminary data.</text>
</comment>
<accession>K8X5Y2</accession>
<dbReference type="SUPFAM" id="SSF54768">
    <property type="entry name" value="dsRNA-binding domain-like"/>
    <property type="match status" value="1"/>
</dbReference>
<keyword evidence="1" id="KW-0694">RNA-binding</keyword>
<dbReference type="Proteomes" id="UP000005951">
    <property type="component" value="Unassembled WGS sequence"/>
</dbReference>
<dbReference type="AlphaFoldDB" id="K8X5Y2"/>
<evidence type="ECO:0000313" key="3">
    <source>
        <dbReference type="EMBL" id="EKT76241.1"/>
    </source>
</evidence>
<evidence type="ECO:0000313" key="4">
    <source>
        <dbReference type="Proteomes" id="UP000005951"/>
    </source>
</evidence>
<feature type="domain" description="DRBM" evidence="2">
    <location>
        <begin position="1"/>
        <end position="59"/>
    </location>
</feature>
<dbReference type="EMBL" id="AJYC02000427">
    <property type="protein sequence ID" value="EKT76241.1"/>
    <property type="molecule type" value="Genomic_DNA"/>
</dbReference>
<proteinExistence type="predicted"/>
<dbReference type="PROSITE" id="PS50137">
    <property type="entry name" value="DS_RBD"/>
    <property type="match status" value="1"/>
</dbReference>
<sequence>PPIRSATPPEWNFCTGGPTHAPRFTATVHLAGHTATADATTKTAAKTVPATALIETLSDSAKNDGCLR</sequence>
<dbReference type="Gene3D" id="3.30.160.20">
    <property type="match status" value="1"/>
</dbReference>
<evidence type="ECO:0000259" key="2">
    <source>
        <dbReference type="PROSITE" id="PS50137"/>
    </source>
</evidence>
<reference evidence="3 4" key="1">
    <citation type="journal article" date="2013" name="Genome Announc.">
        <title>Draft Genome Sequence of Rhodococcus opacus Strain M213 Shows a Diverse Catabolic Potential.</title>
        <authorList>
            <person name="Pathak A."/>
            <person name="Green S.J."/>
            <person name="Ogram A."/>
            <person name="Chauhan A."/>
        </authorList>
    </citation>
    <scope>NUCLEOTIDE SEQUENCE [LARGE SCALE GENOMIC DNA]</scope>
    <source>
        <strain evidence="3 4">M213</strain>
    </source>
</reference>
<gene>
    <name evidence="3" type="ORF">WSS_A43765</name>
</gene>
<protein>
    <submittedName>
        <fullName evidence="3">Exoribonuclease R</fullName>
    </submittedName>
</protein>
<dbReference type="InterPro" id="IPR014720">
    <property type="entry name" value="dsRBD_dom"/>
</dbReference>
<dbReference type="CDD" id="cd00048">
    <property type="entry name" value="DSRM_SF"/>
    <property type="match status" value="1"/>
</dbReference>
<dbReference type="GO" id="GO:0003723">
    <property type="term" value="F:RNA binding"/>
    <property type="evidence" value="ECO:0007669"/>
    <property type="project" value="UniProtKB-UniRule"/>
</dbReference>
<feature type="non-terminal residue" evidence="3">
    <location>
        <position position="1"/>
    </location>
</feature>
<evidence type="ECO:0000256" key="1">
    <source>
        <dbReference type="PROSITE-ProRule" id="PRU00266"/>
    </source>
</evidence>
<organism evidence="3 4">
    <name type="scientific">Rhodococcus opacus M213</name>
    <dbReference type="NCBI Taxonomy" id="1129896"/>
    <lineage>
        <taxon>Bacteria</taxon>
        <taxon>Bacillati</taxon>
        <taxon>Actinomycetota</taxon>
        <taxon>Actinomycetes</taxon>
        <taxon>Mycobacteriales</taxon>
        <taxon>Nocardiaceae</taxon>
        <taxon>Rhodococcus</taxon>
    </lineage>
</organism>
<name>K8X5Y2_RHOOP</name>